<dbReference type="Gene3D" id="2.60.40.10">
    <property type="entry name" value="Immunoglobulins"/>
    <property type="match status" value="1"/>
</dbReference>
<dbReference type="Gene3D" id="2.130.10.10">
    <property type="entry name" value="YVTN repeat-like/Quinoprotein amine dehydrogenase"/>
    <property type="match status" value="3"/>
</dbReference>
<dbReference type="PANTHER" id="PTHR43047">
    <property type="entry name" value="TWO-COMPONENT HISTIDINE PROTEIN KINASE"/>
    <property type="match status" value="1"/>
</dbReference>
<keyword evidence="6" id="KW-1133">Transmembrane helix</keyword>
<dbReference type="Gene3D" id="3.30.565.10">
    <property type="entry name" value="Histidine kinase-like ATPase, C-terminal domain"/>
    <property type="match status" value="1"/>
</dbReference>
<keyword evidence="7" id="KW-0732">Signal</keyword>
<proteinExistence type="predicted"/>
<evidence type="ECO:0000256" key="2">
    <source>
        <dbReference type="ARBA" id="ARBA00012438"/>
    </source>
</evidence>
<dbReference type="InterPro" id="IPR004358">
    <property type="entry name" value="Sig_transdc_His_kin-like_C"/>
</dbReference>
<protein>
    <recommendedName>
        <fullName evidence="2">histidine kinase</fullName>
        <ecNumber evidence="2">2.7.13.3</ecNumber>
    </recommendedName>
</protein>
<dbReference type="Pfam" id="PF02518">
    <property type="entry name" value="HATPase_c"/>
    <property type="match status" value="1"/>
</dbReference>
<dbReference type="Pfam" id="PF07494">
    <property type="entry name" value="Reg_prop"/>
    <property type="match status" value="1"/>
</dbReference>
<evidence type="ECO:0000256" key="6">
    <source>
        <dbReference type="SAM" id="Phobius"/>
    </source>
</evidence>
<dbReference type="InterPro" id="IPR036097">
    <property type="entry name" value="HisK_dim/P_sf"/>
</dbReference>
<dbReference type="SUPFAM" id="SSF55874">
    <property type="entry name" value="ATPase domain of HSP90 chaperone/DNA topoisomerase II/histidine kinase"/>
    <property type="match status" value="1"/>
</dbReference>
<dbReference type="Gene3D" id="1.10.287.130">
    <property type="match status" value="1"/>
</dbReference>
<dbReference type="CDD" id="cd00130">
    <property type="entry name" value="PAS"/>
    <property type="match status" value="1"/>
</dbReference>
<dbReference type="PROSITE" id="PS50109">
    <property type="entry name" value="HIS_KIN"/>
    <property type="match status" value="1"/>
</dbReference>
<evidence type="ECO:0000256" key="4">
    <source>
        <dbReference type="ARBA" id="ARBA00022679"/>
    </source>
</evidence>
<keyword evidence="5" id="KW-0418">Kinase</keyword>
<dbReference type="InterPro" id="IPR003594">
    <property type="entry name" value="HATPase_dom"/>
</dbReference>
<dbReference type="SMART" id="SM00387">
    <property type="entry name" value="HATPase_c"/>
    <property type="match status" value="1"/>
</dbReference>
<comment type="catalytic activity">
    <reaction evidence="1">
        <text>ATP + protein L-histidine = ADP + protein N-phospho-L-histidine.</text>
        <dbReference type="EC" id="2.7.13.3"/>
    </reaction>
</comment>
<evidence type="ECO:0000313" key="9">
    <source>
        <dbReference type="EMBL" id="GMQ33223.1"/>
    </source>
</evidence>
<name>A0ABQ6PZ45_9BACT</name>
<sequence length="1151" mass="129731">MLWRYFYLLSVCFCLFIGFTPTSAQSFKFNLQPKGVRLPVQTVFQIEQDTLGQMWFATSRGVVYSDGIQTYDLTDSLLRKFAFRISIHKDEEGHFWLYNASGVPVVLKGTKSGWSEVDFPPQVTAKFSSEIRFFTLGKGSQKRLFVDTGSQLIYWNQGETEKKVISRDIGIMGSLSSALRWDGKDILFFQKGVYVLENGYLKDFNLKGIALPDFPAIVRQGPSGDFYFLGNSFLARGKTPDSPEEILDKDFTNPEVISSPYFSLAFKGDYVYYHYNSQFKRYQPSRGRPLMLDLFYLFRSNYIHTLFIDREGILWVGSSRGLANSNSQAFQNYGGESLEFLGEEITAITELEPGDFLFGFNNGIQRFNRSGIKTLLRDANIQGNPNHRIINFSKAPSGEVWFSANWGGTGYYNPTTRQIRMIPPPRGVNISSISILGDSALLTNSERIFHTSLEALRTGNYGKELTGEIKELLGDVTIFQRKSGRLSNGKFIVMRASRLENQHPVVESSKFVLAEGYDFLELGSDEVLIGTEYGLKLYKDRELSLFTIEGKTITHPVFVLMKDKKNQIWAGTDHGVFIISDGKLTNYNEAGGLVGDEVNRGALLQAQSGRVMIGTHKGLSIYFPEQEAYGEIAPELYIKSAILGDTDVSVDGTFEVSHENNALRVNYAAPAFNESKELFVHYRLATSEDTPWEVVRDPRSNELFFPNLPPGDYVFELKASYDGEIFSSSVKSSLFRIKRPFYLQPLFLVLAVLILVGIGILISVVFRQIQNLGVLKSEVDQKNRDKFLAEQQFKNVWNSSQDGMVLFLGEDHILTTNPAFAQMMGKQVPLLENTSFSELLTPNSILRVELLNVLAKIRQNPGNGVSLETRMDWKSGALEMEVYCVLLESDFSGKELILCVFKDITAQKLAEKNLKLAKDRAEEANRFKTSLLSNISHEIRTPLNGIIGGAEQILLLKKGDSEISDLVEIILQSGERLLGTINSLLDLARIEANKMPVVYTSTQIHPFFESLIKPLKISASKKKLDLGMNFLNEDFIAKIDRRFMEIIFNNLLGNAIKYTQEGKIEVKVYRESNDLILEVEDSGVGMSAEFQNKMYHPFEQESTGNDRLFDGTGLGLSITKNLVELLQGKISIWSDKFKGTRVQVKIPLPKD</sequence>
<dbReference type="Pfam" id="PF00512">
    <property type="entry name" value="HisKA"/>
    <property type="match status" value="1"/>
</dbReference>
<gene>
    <name evidence="9" type="ORF">Ataiwa_14950</name>
</gene>
<dbReference type="InterPro" id="IPR035965">
    <property type="entry name" value="PAS-like_dom_sf"/>
</dbReference>
<evidence type="ECO:0000256" key="5">
    <source>
        <dbReference type="ARBA" id="ARBA00022777"/>
    </source>
</evidence>
<feature type="signal peptide" evidence="7">
    <location>
        <begin position="1"/>
        <end position="24"/>
    </location>
</feature>
<organism evidence="9 10">
    <name type="scientific">Algoriphagus taiwanensis</name>
    <dbReference type="NCBI Taxonomy" id="1445656"/>
    <lineage>
        <taxon>Bacteria</taxon>
        <taxon>Pseudomonadati</taxon>
        <taxon>Bacteroidota</taxon>
        <taxon>Cytophagia</taxon>
        <taxon>Cytophagales</taxon>
        <taxon>Cyclobacteriaceae</taxon>
        <taxon>Algoriphagus</taxon>
    </lineage>
</organism>
<keyword evidence="4" id="KW-0808">Transferase</keyword>
<feature type="chain" id="PRO_5045277603" description="histidine kinase" evidence="7">
    <location>
        <begin position="25"/>
        <end position="1151"/>
    </location>
</feature>
<dbReference type="CDD" id="cd00082">
    <property type="entry name" value="HisKA"/>
    <property type="match status" value="1"/>
</dbReference>
<dbReference type="PANTHER" id="PTHR43047:SF64">
    <property type="entry name" value="HISTIDINE KINASE CONTAINING CHEY-HOMOLOGOUS RECEIVER DOMAIN AND PAS DOMAIN-RELATED"/>
    <property type="match status" value="1"/>
</dbReference>
<dbReference type="SUPFAM" id="SSF47384">
    <property type="entry name" value="Homodimeric domain of signal transducing histidine kinase"/>
    <property type="match status" value="1"/>
</dbReference>
<reference evidence="9 10" key="1">
    <citation type="submission" date="2023-08" db="EMBL/GenBank/DDBJ databases">
        <title>Draft genome sequence of Algoriphagus taiwanensis.</title>
        <authorList>
            <person name="Takatani N."/>
            <person name="Hosokawa M."/>
            <person name="Sawabe T."/>
        </authorList>
    </citation>
    <scope>NUCLEOTIDE SEQUENCE [LARGE SCALE GENOMIC DNA]</scope>
    <source>
        <strain evidence="9 10">JCM 19755</strain>
    </source>
</reference>
<feature type="domain" description="Histidine kinase" evidence="8">
    <location>
        <begin position="934"/>
        <end position="1150"/>
    </location>
</feature>
<dbReference type="InterPro" id="IPR005467">
    <property type="entry name" value="His_kinase_dom"/>
</dbReference>
<dbReference type="InterPro" id="IPR003661">
    <property type="entry name" value="HisK_dim/P_dom"/>
</dbReference>
<dbReference type="SUPFAM" id="SSF63829">
    <property type="entry name" value="Calcium-dependent phosphotriesterase"/>
    <property type="match status" value="1"/>
</dbReference>
<keyword evidence="6" id="KW-0812">Transmembrane</keyword>
<dbReference type="InterPro" id="IPR000014">
    <property type="entry name" value="PAS"/>
</dbReference>
<evidence type="ECO:0000256" key="3">
    <source>
        <dbReference type="ARBA" id="ARBA00022553"/>
    </source>
</evidence>
<dbReference type="Gene3D" id="3.30.450.20">
    <property type="entry name" value="PAS domain"/>
    <property type="match status" value="1"/>
</dbReference>
<dbReference type="SMART" id="SM00388">
    <property type="entry name" value="HisKA"/>
    <property type="match status" value="1"/>
</dbReference>
<dbReference type="InterPro" id="IPR011110">
    <property type="entry name" value="Reg_prop"/>
</dbReference>
<dbReference type="InterPro" id="IPR013783">
    <property type="entry name" value="Ig-like_fold"/>
</dbReference>
<dbReference type="EMBL" id="BTPE01000004">
    <property type="protein sequence ID" value="GMQ33223.1"/>
    <property type="molecule type" value="Genomic_DNA"/>
</dbReference>
<keyword evidence="10" id="KW-1185">Reference proteome</keyword>
<dbReference type="InterPro" id="IPR036890">
    <property type="entry name" value="HATPase_C_sf"/>
</dbReference>
<dbReference type="Proteomes" id="UP001307705">
    <property type="component" value="Unassembled WGS sequence"/>
</dbReference>
<comment type="caution">
    <text evidence="9">The sequence shown here is derived from an EMBL/GenBank/DDBJ whole genome shotgun (WGS) entry which is preliminary data.</text>
</comment>
<keyword evidence="6" id="KW-0472">Membrane</keyword>
<evidence type="ECO:0000256" key="1">
    <source>
        <dbReference type="ARBA" id="ARBA00000085"/>
    </source>
</evidence>
<evidence type="ECO:0000256" key="7">
    <source>
        <dbReference type="SAM" id="SignalP"/>
    </source>
</evidence>
<dbReference type="NCBIfam" id="TIGR00229">
    <property type="entry name" value="sensory_box"/>
    <property type="match status" value="1"/>
</dbReference>
<evidence type="ECO:0000259" key="8">
    <source>
        <dbReference type="PROSITE" id="PS50109"/>
    </source>
</evidence>
<dbReference type="PRINTS" id="PR00344">
    <property type="entry name" value="BCTRLSENSOR"/>
</dbReference>
<dbReference type="EC" id="2.7.13.3" evidence="2"/>
<dbReference type="SUPFAM" id="SSF55785">
    <property type="entry name" value="PYP-like sensor domain (PAS domain)"/>
    <property type="match status" value="1"/>
</dbReference>
<keyword evidence="3" id="KW-0597">Phosphoprotein</keyword>
<dbReference type="RefSeq" id="WP_338227996.1">
    <property type="nucleotide sequence ID" value="NZ_BTPE01000004.1"/>
</dbReference>
<dbReference type="InterPro" id="IPR015943">
    <property type="entry name" value="WD40/YVTN_repeat-like_dom_sf"/>
</dbReference>
<evidence type="ECO:0000313" key="10">
    <source>
        <dbReference type="Proteomes" id="UP001307705"/>
    </source>
</evidence>
<accession>A0ABQ6PZ45</accession>
<feature type="transmembrane region" description="Helical" evidence="6">
    <location>
        <begin position="741"/>
        <end position="766"/>
    </location>
</feature>